<dbReference type="InterPro" id="IPR041700">
    <property type="entry name" value="OMP_b-brl_3"/>
</dbReference>
<dbReference type="OrthoDB" id="606851at2"/>
<evidence type="ECO:0000256" key="2">
    <source>
        <dbReference type="ARBA" id="ARBA00023136"/>
    </source>
</evidence>
<dbReference type="PANTHER" id="PTHR40980:SF4">
    <property type="entry name" value="TONB-DEPENDENT RECEPTOR-LIKE BETA-BARREL DOMAIN-CONTAINING PROTEIN"/>
    <property type="match status" value="1"/>
</dbReference>
<dbReference type="AlphaFoldDB" id="A0A172TWJ0"/>
<keyword evidence="3" id="KW-0998">Cell outer membrane</keyword>
<dbReference type="RefSeq" id="WP_066405387.1">
    <property type="nucleotide sequence ID" value="NZ_CP011390.1"/>
</dbReference>
<dbReference type="STRING" id="1492898.SY85_13680"/>
<dbReference type="Gene3D" id="2.40.170.20">
    <property type="entry name" value="TonB-dependent receptor, beta-barrel domain"/>
    <property type="match status" value="1"/>
</dbReference>
<protein>
    <recommendedName>
        <fullName evidence="4">Outer membrane protein beta-barrel domain-containing protein</fullName>
    </recommendedName>
</protein>
<evidence type="ECO:0000256" key="1">
    <source>
        <dbReference type="ARBA" id="ARBA00004442"/>
    </source>
</evidence>
<keyword evidence="2" id="KW-0472">Membrane</keyword>
<dbReference type="InterPro" id="IPR008969">
    <property type="entry name" value="CarboxyPept-like_regulatory"/>
</dbReference>
<organism evidence="5 6">
    <name type="scientific">Flavisolibacter tropicus</name>
    <dbReference type="NCBI Taxonomy" id="1492898"/>
    <lineage>
        <taxon>Bacteria</taxon>
        <taxon>Pseudomonadati</taxon>
        <taxon>Bacteroidota</taxon>
        <taxon>Chitinophagia</taxon>
        <taxon>Chitinophagales</taxon>
        <taxon>Chitinophagaceae</taxon>
        <taxon>Flavisolibacter</taxon>
    </lineage>
</organism>
<evidence type="ECO:0000313" key="5">
    <source>
        <dbReference type="EMBL" id="ANE51400.1"/>
    </source>
</evidence>
<sequence length="798" mass="89591">MKLWATITFTLINSAICAQQVSIRGQVLDQMQKGINAANIILKNTSLQPVKGTISSADGSFYFEKITPGSYTIVTTSVGYNLSTLNIVLQKDTAFVIALSPSAKSLKEVVVTSSKKLFEMKPDKIVLNVEGNALAIGNSVFDVIRKGPAVKTDKDDNLLMKGVSTAIFIDGKQSFLSGNQLTEYLKNLPAETVSSIEFITNPGSKYPAEGNGGIINIRLKKNTLYGTNGQASIGLGYGRYPKYRTAFSLNHRSKDLNLFGSSSISYSKSYNELTYNSRIVNGNEIGYQDRNNYWNPRTMWQSYKAGLDYNISKKSLIGFVFNLEVDKDTTVTTNKSSFSNDQKMLQNSINSIKKSRQGLNTFSANINFKKTIDTLGSEWAVDVDYSLYSRKEHSLNENVFNDQNEMKLRNDFVFFNQQPARVQLLAFKTDYSKILNATSKLELGFKLSRVNTDNNLISDTLTTQGWSPDFNVSNHFILDETIAAGYATYSGKLNELEYQIGFRSEHTTTRGNSKTYDQITKRNYLDFFPTVFLRKKLGDNSDLTFGYARRISRPGYSSLNPFVNYIDPYTRFEGNPHLNAAYSNNFEVKHNYKQWLFSSVSYYVATSNIINTILQDNSTKVIVNKPQNAGKLSALRLDVMASTTYKWWSASTNIGIGYGHGVSTLTDYSYDTRSFNGDFSTNHSFTLPHNMKLLLDGYYSLPEKSGLAHLKSGYAVNIGAQKSFWNNKATVKLNCNTLLGLSQYRAHYIGSGLDIRWVNEWEGRRINLNFSYKFGNQKLKAARNKTGALEAEKGRVSF</sequence>
<evidence type="ECO:0000313" key="6">
    <source>
        <dbReference type="Proteomes" id="UP000077177"/>
    </source>
</evidence>
<dbReference type="Pfam" id="PF13715">
    <property type="entry name" value="CarbopepD_reg_2"/>
    <property type="match status" value="1"/>
</dbReference>
<dbReference type="Pfam" id="PF14905">
    <property type="entry name" value="OMP_b-brl_3"/>
    <property type="match status" value="1"/>
</dbReference>
<dbReference type="SUPFAM" id="SSF49464">
    <property type="entry name" value="Carboxypeptidase regulatory domain-like"/>
    <property type="match status" value="1"/>
</dbReference>
<keyword evidence="6" id="KW-1185">Reference proteome</keyword>
<dbReference type="PANTHER" id="PTHR40980">
    <property type="entry name" value="PLUG DOMAIN-CONTAINING PROTEIN"/>
    <property type="match status" value="1"/>
</dbReference>
<reference evidence="5 6" key="2">
    <citation type="journal article" date="2016" name="Int. J. Syst. Evol. Microbiol.">
        <title>Flavisolibacter tropicus sp. nov., isolated from tropical soil.</title>
        <authorList>
            <person name="Lee J.J."/>
            <person name="Kang M.S."/>
            <person name="Kim G.S."/>
            <person name="Lee C.S."/>
            <person name="Lim S."/>
            <person name="Lee J."/>
            <person name="Roh S.H."/>
            <person name="Kang H."/>
            <person name="Ha J.M."/>
            <person name="Bae S."/>
            <person name="Jung H.Y."/>
            <person name="Kim M.K."/>
        </authorList>
    </citation>
    <scope>NUCLEOTIDE SEQUENCE [LARGE SCALE GENOMIC DNA]</scope>
    <source>
        <strain evidence="5 6">LCS9</strain>
    </source>
</reference>
<reference evidence="6" key="1">
    <citation type="submission" date="2015-01" db="EMBL/GenBank/DDBJ databases">
        <title>Flavisolibacter sp./LCS9/ whole genome sequencing.</title>
        <authorList>
            <person name="Kim M.K."/>
            <person name="Srinivasan S."/>
            <person name="Lee J.-J."/>
        </authorList>
    </citation>
    <scope>NUCLEOTIDE SEQUENCE [LARGE SCALE GENOMIC DNA]</scope>
    <source>
        <strain evidence="6">LCS9</strain>
    </source>
</reference>
<accession>A0A172TWJ0</accession>
<dbReference type="EMBL" id="CP011390">
    <property type="protein sequence ID" value="ANE51400.1"/>
    <property type="molecule type" value="Genomic_DNA"/>
</dbReference>
<evidence type="ECO:0000256" key="3">
    <source>
        <dbReference type="ARBA" id="ARBA00023237"/>
    </source>
</evidence>
<dbReference type="Proteomes" id="UP000077177">
    <property type="component" value="Chromosome"/>
</dbReference>
<name>A0A172TWJ0_9BACT</name>
<evidence type="ECO:0000259" key="4">
    <source>
        <dbReference type="Pfam" id="PF14905"/>
    </source>
</evidence>
<dbReference type="SUPFAM" id="SSF56935">
    <property type="entry name" value="Porins"/>
    <property type="match status" value="1"/>
</dbReference>
<dbReference type="PATRIC" id="fig|1492898.3.peg.2953"/>
<dbReference type="Gene3D" id="2.60.40.1120">
    <property type="entry name" value="Carboxypeptidase-like, regulatory domain"/>
    <property type="match status" value="1"/>
</dbReference>
<comment type="subcellular location">
    <subcellularLocation>
        <location evidence="1">Cell outer membrane</location>
    </subcellularLocation>
</comment>
<gene>
    <name evidence="5" type="ORF">SY85_13680</name>
</gene>
<dbReference type="GO" id="GO:0009279">
    <property type="term" value="C:cell outer membrane"/>
    <property type="evidence" value="ECO:0007669"/>
    <property type="project" value="UniProtKB-SubCell"/>
</dbReference>
<dbReference type="InterPro" id="IPR036942">
    <property type="entry name" value="Beta-barrel_TonB_sf"/>
</dbReference>
<dbReference type="KEGG" id="fla:SY85_13680"/>
<proteinExistence type="predicted"/>
<feature type="domain" description="Outer membrane protein beta-barrel" evidence="4">
    <location>
        <begin position="370"/>
        <end position="772"/>
    </location>
</feature>